<dbReference type="Proteomes" id="UP000261739">
    <property type="component" value="Unassembled WGS sequence"/>
</dbReference>
<feature type="transmembrane region" description="Helical" evidence="5">
    <location>
        <begin position="21"/>
        <end position="44"/>
    </location>
</feature>
<dbReference type="InterPro" id="IPR051328">
    <property type="entry name" value="T7SS_ABC-Transporter"/>
</dbReference>
<dbReference type="GO" id="GO:0140359">
    <property type="term" value="F:ABC-type transporter activity"/>
    <property type="evidence" value="ECO:0007669"/>
    <property type="project" value="InterPro"/>
</dbReference>
<feature type="transmembrane region" description="Helical" evidence="5">
    <location>
        <begin position="766"/>
        <end position="789"/>
    </location>
</feature>
<proteinExistence type="predicted"/>
<dbReference type="GO" id="GO:0016020">
    <property type="term" value="C:membrane"/>
    <property type="evidence" value="ECO:0007669"/>
    <property type="project" value="UniProtKB-SubCell"/>
</dbReference>
<name>A0A3D4SYM6_9CORY</name>
<evidence type="ECO:0000256" key="5">
    <source>
        <dbReference type="SAM" id="Phobius"/>
    </source>
</evidence>
<dbReference type="AlphaFoldDB" id="A0A3D4SYM6"/>
<dbReference type="Pfam" id="PF12698">
    <property type="entry name" value="ABC2_membrane_3"/>
    <property type="match status" value="2"/>
</dbReference>
<organism evidence="7 8">
    <name type="scientific">Corynebacterium nuruki</name>
    <dbReference type="NCBI Taxonomy" id="1032851"/>
    <lineage>
        <taxon>Bacteria</taxon>
        <taxon>Bacillati</taxon>
        <taxon>Actinomycetota</taxon>
        <taxon>Actinomycetes</taxon>
        <taxon>Mycobacteriales</taxon>
        <taxon>Corynebacteriaceae</taxon>
        <taxon>Corynebacterium</taxon>
    </lineage>
</organism>
<evidence type="ECO:0000256" key="1">
    <source>
        <dbReference type="ARBA" id="ARBA00004141"/>
    </source>
</evidence>
<dbReference type="InterPro" id="IPR017501">
    <property type="entry name" value="Phage_infect_YhgE_C"/>
</dbReference>
<sequence length="853" mass="89982">MTASWRVFIRDLARLWRTPKVWVIVVGVMITPALYSWFNVAAFWDPYENTGHIGVAVVNEDEGGSSSLTGPLDVGSQLTDQLADNDRLDWRFMDRDEADDQIRRGDVYATVTVPADFTADILSMFQGTYSQPTLTYRVNEKKSAIGPKITDQGATTLDETINSVVKEKIARVVTDRLRTAGGTLQGDLTGAGQGVAGAFDETTGTLSAARDEFTRIRDSLGNARPTITKTQDALRSVDTTLGDAATALGQVQSVMGTVQKQVADFSGAATDAYVGTTDALADGTAQADAAVAGVTGELERAGAGIGTATREASGLVDQGDRAVRQLRQLLGDASLPPAAAQPLRDALADLEDRTASDRELLDGLSGLQDDASASLDAVHGASDALARATGDTRDRARGLKDSVGDSLPALNAAISRVSSTAGGFAASLQSQQTLVRQSVGLLDGVGRQLDATGGVLDRVGGEFSGIADGLATARTDVLALVAASRDGVLGTVTSLDSVGVSRFVSTPAEVDSHPVYPVDHYGSGMAALFTNLSLWIGAFMLMIIFRTEVDTAGIRRLTVGQAYRGRLLLLAALAVGQGLIVGIGDLLIGVETVNPAAFVGTVVLTGLAYLGIVYGLVSAFGHIGRVIAVVLAFLQIPGASGIYPIEMTPDFFRAISPFLPFTYGIDALRETIGGFYGDHWWRATGILVGMALVAVVAGALLSRRLSHVKALVNGQLKAGGLITNEEVQVVGSSYRLTDVIHALRDRDGYREEVDRQWRPVREHYPALLRTTIAVGVAGVLVLGVLARVIDDQKALFFGLVSLWLLLTVAVIAGLEYMRQSFARARELSELPTADLQDALTDGSDGTDGKDTAS</sequence>
<evidence type="ECO:0000259" key="6">
    <source>
        <dbReference type="Pfam" id="PF12698"/>
    </source>
</evidence>
<evidence type="ECO:0000256" key="2">
    <source>
        <dbReference type="ARBA" id="ARBA00022692"/>
    </source>
</evidence>
<dbReference type="InterPro" id="IPR013525">
    <property type="entry name" value="ABC2_TM"/>
</dbReference>
<feature type="domain" description="ABC-2 type transporter transmembrane" evidence="6">
    <location>
        <begin position="25"/>
        <end position="162"/>
    </location>
</feature>
<comment type="caution">
    <text evidence="7">The sequence shown here is derived from an EMBL/GenBank/DDBJ whole genome shotgun (WGS) entry which is preliminary data.</text>
</comment>
<evidence type="ECO:0000256" key="3">
    <source>
        <dbReference type="ARBA" id="ARBA00022989"/>
    </source>
</evidence>
<dbReference type="Gene3D" id="3.40.1710.10">
    <property type="entry name" value="abc type-2 transporter like domain"/>
    <property type="match status" value="1"/>
</dbReference>
<evidence type="ECO:0000313" key="8">
    <source>
        <dbReference type="Proteomes" id="UP000261739"/>
    </source>
</evidence>
<dbReference type="PANTHER" id="PTHR43077:SF10">
    <property type="entry name" value="TRANSPORT PERMEASE PROTEIN"/>
    <property type="match status" value="1"/>
</dbReference>
<accession>A0A3D4SYM6</accession>
<evidence type="ECO:0000256" key="4">
    <source>
        <dbReference type="ARBA" id="ARBA00023136"/>
    </source>
</evidence>
<feature type="transmembrane region" description="Helical" evidence="5">
    <location>
        <begin position="567"/>
        <end position="590"/>
    </location>
</feature>
<dbReference type="NCBIfam" id="TIGR03061">
    <property type="entry name" value="pip_yhgE_Nterm"/>
    <property type="match status" value="1"/>
</dbReference>
<feature type="transmembrane region" description="Helical" evidence="5">
    <location>
        <begin position="680"/>
        <end position="701"/>
    </location>
</feature>
<comment type="subcellular location">
    <subcellularLocation>
        <location evidence="1">Membrane</location>
        <topology evidence="1">Multi-pass membrane protein</topology>
    </subcellularLocation>
</comment>
<keyword evidence="3 5" id="KW-1133">Transmembrane helix</keyword>
<gene>
    <name evidence="7" type="ORF">DIW82_05090</name>
</gene>
<dbReference type="EMBL" id="DQID01000141">
    <property type="protein sequence ID" value="HCT14175.1"/>
    <property type="molecule type" value="Genomic_DNA"/>
</dbReference>
<dbReference type="InterPro" id="IPR017500">
    <property type="entry name" value="Phage_infect_YhgE_N"/>
</dbReference>
<dbReference type="PANTHER" id="PTHR43077">
    <property type="entry name" value="TRANSPORT PERMEASE YVFS-RELATED"/>
    <property type="match status" value="1"/>
</dbReference>
<keyword evidence="2 5" id="KW-0812">Transmembrane</keyword>
<keyword evidence="4 5" id="KW-0472">Membrane</keyword>
<evidence type="ECO:0000313" key="7">
    <source>
        <dbReference type="EMBL" id="HCT14175.1"/>
    </source>
</evidence>
<dbReference type="STRING" id="863239.GCA_000213935_00870"/>
<feature type="transmembrane region" description="Helical" evidence="5">
    <location>
        <begin position="596"/>
        <end position="617"/>
    </location>
</feature>
<reference evidence="7 8" key="1">
    <citation type="journal article" date="2018" name="Nat. Biotechnol.">
        <title>A standardized bacterial taxonomy based on genome phylogeny substantially revises the tree of life.</title>
        <authorList>
            <person name="Parks D.H."/>
            <person name="Chuvochina M."/>
            <person name="Waite D.W."/>
            <person name="Rinke C."/>
            <person name="Skarshewski A."/>
            <person name="Chaumeil P.A."/>
            <person name="Hugenholtz P."/>
        </authorList>
    </citation>
    <scope>NUCLEOTIDE SEQUENCE [LARGE SCALE GENOMIC DNA]</scope>
    <source>
        <strain evidence="7">UBA11247</strain>
    </source>
</reference>
<feature type="domain" description="ABC-2 type transporter transmembrane" evidence="6">
    <location>
        <begin position="505"/>
        <end position="700"/>
    </location>
</feature>
<feature type="transmembrane region" description="Helical" evidence="5">
    <location>
        <begin position="626"/>
        <end position="645"/>
    </location>
</feature>
<feature type="transmembrane region" description="Helical" evidence="5">
    <location>
        <begin position="795"/>
        <end position="817"/>
    </location>
</feature>
<protein>
    <recommendedName>
        <fullName evidence="6">ABC-2 type transporter transmembrane domain-containing protein</fullName>
    </recommendedName>
</protein>
<dbReference type="NCBIfam" id="TIGR03062">
    <property type="entry name" value="pip_yhgE_Cterm"/>
    <property type="match status" value="1"/>
</dbReference>
<feature type="transmembrane region" description="Helical" evidence="5">
    <location>
        <begin position="525"/>
        <end position="546"/>
    </location>
</feature>